<evidence type="ECO:0000256" key="1">
    <source>
        <dbReference type="SAM" id="MobiDB-lite"/>
    </source>
</evidence>
<gene>
    <name evidence="3" type="ORF">M231_05964</name>
</gene>
<reference evidence="3 4" key="1">
    <citation type="submission" date="2016-06" db="EMBL/GenBank/DDBJ databases">
        <title>Evolution of pathogenesis and genome organization in the Tremellales.</title>
        <authorList>
            <person name="Cuomo C."/>
            <person name="Litvintseva A."/>
            <person name="Heitman J."/>
            <person name="Chen Y."/>
            <person name="Sun S."/>
            <person name="Springer D."/>
            <person name="Dromer F."/>
            <person name="Young S."/>
            <person name="Zeng Q."/>
            <person name="Chapman S."/>
            <person name="Gujja S."/>
            <person name="Saif S."/>
            <person name="Birren B."/>
        </authorList>
    </citation>
    <scope>NUCLEOTIDE SEQUENCE [LARGE SCALE GENOMIC DNA]</scope>
    <source>
        <strain evidence="3 4">ATCC 28783</strain>
    </source>
</reference>
<keyword evidence="4" id="KW-1185">Reference proteome</keyword>
<dbReference type="InterPro" id="IPR016181">
    <property type="entry name" value="Acyl_CoA_acyltransferase"/>
</dbReference>
<dbReference type="InParanoid" id="A0A4Q1BGU1"/>
<dbReference type="Proteomes" id="UP000289152">
    <property type="component" value="Unassembled WGS sequence"/>
</dbReference>
<name>A0A4Q1BGU1_TREME</name>
<dbReference type="Gene3D" id="3.40.630.30">
    <property type="match status" value="1"/>
</dbReference>
<feature type="domain" description="N-acetyltransferase" evidence="2">
    <location>
        <begin position="46"/>
        <end position="236"/>
    </location>
</feature>
<evidence type="ECO:0000259" key="2">
    <source>
        <dbReference type="Pfam" id="PF13302"/>
    </source>
</evidence>
<sequence>MDQVYLNLYSPVTIAKSKLNDLHLTTEREEYDHNFVFEVRPLTSDRVELVPFIPSQHAVPLLHMHLQEPTIKRWLGMDFCTLEDVGEWVEKTIRQEPSAMFFAIYSDAPGSHKPTPRKEWEFAGVIALINVHKADMIAEPGYIQIAKPYQRTHVLTHAVGLILHHILDSPIVMTSYRPEVIEAGGCLDISMDGAGKKELGVTKKTLSGSLGLRRCQWFTNSLNDKSRAAALRLGFTFEGLIRNHRLLPDGKEGSRDPRPDSYNPNTRGRDSWLASIIWEDWEGADGKRAHIDSLMSRR</sequence>
<dbReference type="EMBL" id="SDIL01000087">
    <property type="protein sequence ID" value="RXK36803.1"/>
    <property type="molecule type" value="Genomic_DNA"/>
</dbReference>
<evidence type="ECO:0000313" key="4">
    <source>
        <dbReference type="Proteomes" id="UP000289152"/>
    </source>
</evidence>
<dbReference type="GO" id="GO:1990189">
    <property type="term" value="F:protein N-terminal-serine acetyltransferase activity"/>
    <property type="evidence" value="ECO:0007669"/>
    <property type="project" value="TreeGrafter"/>
</dbReference>
<evidence type="ECO:0000313" key="3">
    <source>
        <dbReference type="EMBL" id="RXK36803.1"/>
    </source>
</evidence>
<dbReference type="InterPro" id="IPR051908">
    <property type="entry name" value="Ribosomal_N-acetyltransferase"/>
</dbReference>
<dbReference type="InterPro" id="IPR000182">
    <property type="entry name" value="GNAT_dom"/>
</dbReference>
<accession>A0A4Q1BGU1</accession>
<proteinExistence type="predicted"/>
<organism evidence="3 4">
    <name type="scientific">Tremella mesenterica</name>
    <name type="common">Jelly fungus</name>
    <dbReference type="NCBI Taxonomy" id="5217"/>
    <lineage>
        <taxon>Eukaryota</taxon>
        <taxon>Fungi</taxon>
        <taxon>Dikarya</taxon>
        <taxon>Basidiomycota</taxon>
        <taxon>Agaricomycotina</taxon>
        <taxon>Tremellomycetes</taxon>
        <taxon>Tremellales</taxon>
        <taxon>Tremellaceae</taxon>
        <taxon>Tremella</taxon>
    </lineage>
</organism>
<dbReference type="VEuPathDB" id="FungiDB:TREMEDRAFT_70975"/>
<dbReference type="PANTHER" id="PTHR43441">
    <property type="entry name" value="RIBOSOMAL-PROTEIN-SERINE ACETYLTRANSFERASE"/>
    <property type="match status" value="1"/>
</dbReference>
<dbReference type="AlphaFoldDB" id="A0A4Q1BGU1"/>
<dbReference type="PANTHER" id="PTHR43441:SF5">
    <property type="entry name" value="FAMILY ACETYLTRANSFERASE, PUTATIVE-RELATED"/>
    <property type="match status" value="1"/>
</dbReference>
<dbReference type="Pfam" id="PF13302">
    <property type="entry name" value="Acetyltransf_3"/>
    <property type="match status" value="1"/>
</dbReference>
<comment type="caution">
    <text evidence="3">The sequence shown here is derived from an EMBL/GenBank/DDBJ whole genome shotgun (WGS) entry which is preliminary data.</text>
</comment>
<protein>
    <recommendedName>
        <fullName evidence="2">N-acetyltransferase domain-containing protein</fullName>
    </recommendedName>
</protein>
<dbReference type="GO" id="GO:0008999">
    <property type="term" value="F:protein-N-terminal-alanine acetyltransferase activity"/>
    <property type="evidence" value="ECO:0007669"/>
    <property type="project" value="TreeGrafter"/>
</dbReference>
<dbReference type="SUPFAM" id="SSF55729">
    <property type="entry name" value="Acyl-CoA N-acyltransferases (Nat)"/>
    <property type="match status" value="1"/>
</dbReference>
<feature type="compositionally biased region" description="Basic and acidic residues" evidence="1">
    <location>
        <begin position="248"/>
        <end position="259"/>
    </location>
</feature>
<feature type="region of interest" description="Disordered" evidence="1">
    <location>
        <begin position="248"/>
        <end position="267"/>
    </location>
</feature>
<dbReference type="OrthoDB" id="41238at2759"/>